<comment type="caution">
    <text evidence="1">The sequence shown here is derived from an EMBL/GenBank/DDBJ whole genome shotgun (WGS) entry which is preliminary data.</text>
</comment>
<accession>X0YZ75</accession>
<dbReference type="AlphaFoldDB" id="X0YZ75"/>
<name>X0YZ75_9ZZZZ</name>
<gene>
    <name evidence="1" type="ORF">S01H1_76346</name>
</gene>
<sequence length="100" mass="10892">ADRMLLVAVARVANTGMRWIDDGRQSLGSRWGGAPTRIEPVVGTLTLRNLEGAKAVTLRPLDGCGQPMDEVRQASRAAAAFVLELTDKPATTWYLVEVER</sequence>
<organism evidence="1">
    <name type="scientific">marine sediment metagenome</name>
    <dbReference type="NCBI Taxonomy" id="412755"/>
    <lineage>
        <taxon>unclassified sequences</taxon>
        <taxon>metagenomes</taxon>
        <taxon>ecological metagenomes</taxon>
    </lineage>
</organism>
<proteinExistence type="predicted"/>
<protein>
    <submittedName>
        <fullName evidence="1">Uncharacterized protein</fullName>
    </submittedName>
</protein>
<feature type="non-terminal residue" evidence="1">
    <location>
        <position position="1"/>
    </location>
</feature>
<reference evidence="1" key="1">
    <citation type="journal article" date="2014" name="Front. Microbiol.">
        <title>High frequency of phylogenetically diverse reductive dehalogenase-homologous genes in deep subseafloor sedimentary metagenomes.</title>
        <authorList>
            <person name="Kawai M."/>
            <person name="Futagami T."/>
            <person name="Toyoda A."/>
            <person name="Takaki Y."/>
            <person name="Nishi S."/>
            <person name="Hori S."/>
            <person name="Arai W."/>
            <person name="Tsubouchi T."/>
            <person name="Morono Y."/>
            <person name="Uchiyama I."/>
            <person name="Ito T."/>
            <person name="Fujiyama A."/>
            <person name="Inagaki F."/>
            <person name="Takami H."/>
        </authorList>
    </citation>
    <scope>NUCLEOTIDE SEQUENCE</scope>
    <source>
        <strain evidence="1">Expedition CK06-06</strain>
    </source>
</reference>
<evidence type="ECO:0000313" key="1">
    <source>
        <dbReference type="EMBL" id="GAG53528.1"/>
    </source>
</evidence>
<dbReference type="EMBL" id="BARS01051231">
    <property type="protein sequence ID" value="GAG53528.1"/>
    <property type="molecule type" value="Genomic_DNA"/>
</dbReference>